<evidence type="ECO:0000313" key="3">
    <source>
        <dbReference type="Proteomes" id="UP000230214"/>
    </source>
</evidence>
<keyword evidence="1" id="KW-0472">Membrane</keyword>
<name>A0A2H0RBI7_UNCKA</name>
<dbReference type="AlphaFoldDB" id="A0A2H0RBI7"/>
<dbReference type="EMBL" id="PCXU01000008">
    <property type="protein sequence ID" value="PIR43843.1"/>
    <property type="molecule type" value="Genomic_DNA"/>
</dbReference>
<comment type="caution">
    <text evidence="2">The sequence shown here is derived from an EMBL/GenBank/DDBJ whole genome shotgun (WGS) entry which is preliminary data.</text>
</comment>
<proteinExistence type="predicted"/>
<dbReference type="Proteomes" id="UP000230214">
    <property type="component" value="Unassembled WGS sequence"/>
</dbReference>
<feature type="transmembrane region" description="Helical" evidence="1">
    <location>
        <begin position="12"/>
        <end position="30"/>
    </location>
</feature>
<protein>
    <recommendedName>
        <fullName evidence="4">DUF3828 domain-containing protein</fullName>
    </recommendedName>
</protein>
<sequence length="190" mass="21914">MKKRTKNVKPRVFLGIIVLMAFLEIAFLTFRSENDDWKCKNSIWVKLGNPDRDMPNIPCGSKPEISLNANNTPKEAIINFYIWYLGQVQENPLISEKYIENNNLTQEYKTKLKEALLQYKLGDVDPFVCGIEKSSFINPKKTTYPTNSTSIVNTEMTFVSGIKIVPIKLTLVDNYWRIDNVDCEKTKPLK</sequence>
<evidence type="ECO:0000313" key="2">
    <source>
        <dbReference type="EMBL" id="PIR43843.1"/>
    </source>
</evidence>
<organism evidence="2 3">
    <name type="scientific">candidate division WWE3 bacterium CG10_big_fil_rev_8_21_14_0_10_32_10</name>
    <dbReference type="NCBI Taxonomy" id="1975090"/>
    <lineage>
        <taxon>Bacteria</taxon>
        <taxon>Katanobacteria</taxon>
    </lineage>
</organism>
<dbReference type="Gene3D" id="3.10.450.50">
    <property type="match status" value="1"/>
</dbReference>
<gene>
    <name evidence="2" type="ORF">COV24_00585</name>
</gene>
<keyword evidence="1" id="KW-1133">Transmembrane helix</keyword>
<evidence type="ECO:0000256" key="1">
    <source>
        <dbReference type="SAM" id="Phobius"/>
    </source>
</evidence>
<evidence type="ECO:0008006" key="4">
    <source>
        <dbReference type="Google" id="ProtNLM"/>
    </source>
</evidence>
<reference evidence="2 3" key="1">
    <citation type="submission" date="2017-09" db="EMBL/GenBank/DDBJ databases">
        <title>Depth-based differentiation of microbial function through sediment-hosted aquifers and enrichment of novel symbionts in the deep terrestrial subsurface.</title>
        <authorList>
            <person name="Probst A.J."/>
            <person name="Ladd B."/>
            <person name="Jarett J.K."/>
            <person name="Geller-Mcgrath D.E."/>
            <person name="Sieber C.M."/>
            <person name="Emerson J.B."/>
            <person name="Anantharaman K."/>
            <person name="Thomas B.C."/>
            <person name="Malmstrom R."/>
            <person name="Stieglmeier M."/>
            <person name="Klingl A."/>
            <person name="Woyke T."/>
            <person name="Ryan C.M."/>
            <person name="Banfield J.F."/>
        </authorList>
    </citation>
    <scope>NUCLEOTIDE SEQUENCE [LARGE SCALE GENOMIC DNA]</scope>
    <source>
        <strain evidence="2">CG10_big_fil_rev_8_21_14_0_10_32_10</strain>
    </source>
</reference>
<accession>A0A2H0RBI7</accession>
<keyword evidence="1" id="KW-0812">Transmembrane</keyword>